<sequence length="173" mass="19264">MEGQVISIIKPLNIEDQRVETSYVALTCPRKRHMSSVTISASATVCSYPLQAGQRQRLASNDQRVSNEPASQDHRWKEAAVTWKVWPTLWICTGICFDFYLNAYLQGARHWPAAIKAHTGSPRSGTSLCWELSSCAMPPWPLMDEALDESRSFSSFEPSHSGKNRGHVAGLSV</sequence>
<dbReference type="VEuPathDB" id="FungiDB:CH63R_11742"/>
<accession>A0A1B7XZ70</accession>
<gene>
    <name evidence="2" type="ORF">CH63R_11742</name>
</gene>
<feature type="region of interest" description="Disordered" evidence="1">
    <location>
        <begin position="154"/>
        <end position="173"/>
    </location>
</feature>
<evidence type="ECO:0000313" key="2">
    <source>
        <dbReference type="EMBL" id="OBR05039.1"/>
    </source>
</evidence>
<proteinExistence type="predicted"/>
<evidence type="ECO:0000256" key="1">
    <source>
        <dbReference type="SAM" id="MobiDB-lite"/>
    </source>
</evidence>
<organism evidence="2 3">
    <name type="scientific">Colletotrichum higginsianum (strain IMI 349063)</name>
    <name type="common">Crucifer anthracnose fungus</name>
    <dbReference type="NCBI Taxonomy" id="759273"/>
    <lineage>
        <taxon>Eukaryota</taxon>
        <taxon>Fungi</taxon>
        <taxon>Dikarya</taxon>
        <taxon>Ascomycota</taxon>
        <taxon>Pezizomycotina</taxon>
        <taxon>Sordariomycetes</taxon>
        <taxon>Hypocreomycetidae</taxon>
        <taxon>Glomerellales</taxon>
        <taxon>Glomerellaceae</taxon>
        <taxon>Colletotrichum</taxon>
        <taxon>Colletotrichum destructivum species complex</taxon>
    </lineage>
</organism>
<dbReference type="GeneID" id="28870823"/>
<dbReference type="EMBL" id="LTAN01000008">
    <property type="protein sequence ID" value="OBR05039.1"/>
    <property type="molecule type" value="Genomic_DNA"/>
</dbReference>
<evidence type="ECO:0000313" key="3">
    <source>
        <dbReference type="Proteomes" id="UP000092177"/>
    </source>
</evidence>
<dbReference type="RefSeq" id="XP_018153557.1">
    <property type="nucleotide sequence ID" value="XM_018306716.1"/>
</dbReference>
<protein>
    <submittedName>
        <fullName evidence="2">Uncharacterized protein</fullName>
    </submittedName>
</protein>
<keyword evidence="3" id="KW-1185">Reference proteome</keyword>
<name>A0A1B7XZ70_COLHI</name>
<reference evidence="3" key="1">
    <citation type="journal article" date="2017" name="BMC Genomics">
        <title>Gapless genome assembly of Colletotrichum higginsianum reveals chromosome structure and association of transposable elements with secondary metabolite gene clusters.</title>
        <authorList>
            <person name="Dallery J.-F."/>
            <person name="Lapalu N."/>
            <person name="Zampounis A."/>
            <person name="Pigne S."/>
            <person name="Luyten I."/>
            <person name="Amselem J."/>
            <person name="Wittenberg A.H.J."/>
            <person name="Zhou S."/>
            <person name="de Queiroz M.V."/>
            <person name="Robin G.P."/>
            <person name="Auger A."/>
            <person name="Hainaut M."/>
            <person name="Henrissat B."/>
            <person name="Kim K.-T."/>
            <person name="Lee Y.-H."/>
            <person name="Lespinet O."/>
            <person name="Schwartz D.C."/>
            <person name="Thon M.R."/>
            <person name="O'Connell R.J."/>
        </authorList>
    </citation>
    <scope>NUCLEOTIDE SEQUENCE [LARGE SCALE GENOMIC DNA]</scope>
    <source>
        <strain evidence="3">IMI 349063</strain>
    </source>
</reference>
<dbReference type="KEGG" id="chig:CH63R_11742"/>
<dbReference type="Proteomes" id="UP000092177">
    <property type="component" value="Chromosome 8"/>
</dbReference>
<dbReference type="AlphaFoldDB" id="A0A1B7XZ70"/>
<comment type="caution">
    <text evidence="2">The sequence shown here is derived from an EMBL/GenBank/DDBJ whole genome shotgun (WGS) entry which is preliminary data.</text>
</comment>